<keyword evidence="8" id="KW-0472">Membrane</keyword>
<sequence length="130" mass="14241">MDFELRNLKDFLTLYNQVTELCFKSCVDNLFGRDLSADEIRCTDNCVGKFSSVNQRLMQVYVGVQGDINQRRMVEFEAQQAKLEEAQKQQETVVAATATTTTEAGATSVSVSGTESAGPVDSGKVETVSN</sequence>
<dbReference type="PANTHER" id="PTHR13172">
    <property type="entry name" value="MITOCHONDRIAL IMPORT INNER MEMBRANE TRANSLOCASE SUBUNIT TIM9B"/>
    <property type="match status" value="1"/>
</dbReference>
<dbReference type="EnsemblMetazoa" id="AALFPA23_002411.R2227">
    <property type="protein sequence ID" value="AALFPA23_002411.P2227"/>
    <property type="gene ID" value="AALFPA23_002411"/>
</dbReference>
<evidence type="ECO:0000256" key="9">
    <source>
        <dbReference type="SAM" id="MobiDB-lite"/>
    </source>
</evidence>
<dbReference type="Gene3D" id="1.10.287.810">
    <property type="entry name" value="Mitochondrial import inner membrane translocase subunit tim13 like domains"/>
    <property type="match status" value="1"/>
</dbReference>
<evidence type="ECO:0000256" key="2">
    <source>
        <dbReference type="ARBA" id="ARBA00022723"/>
    </source>
</evidence>
<dbReference type="SUPFAM" id="SSF144122">
    <property type="entry name" value="Tim10-like"/>
    <property type="match status" value="1"/>
</dbReference>
<keyword evidence="2" id="KW-0479">Metal-binding</keyword>
<evidence type="ECO:0000256" key="4">
    <source>
        <dbReference type="ARBA" id="ARBA00022927"/>
    </source>
</evidence>
<keyword evidence="3" id="KW-0862">Zinc</keyword>
<dbReference type="InterPro" id="IPR035427">
    <property type="entry name" value="Tim10-like_dom_sf"/>
</dbReference>
<reference evidence="11" key="2">
    <citation type="submission" date="2025-05" db="UniProtKB">
        <authorList>
            <consortium name="EnsemblMetazoa"/>
        </authorList>
    </citation>
    <scope>IDENTIFICATION</scope>
    <source>
        <strain evidence="11">Foshan</strain>
    </source>
</reference>
<dbReference type="Proteomes" id="UP000069940">
    <property type="component" value="Unassembled WGS sequence"/>
</dbReference>
<evidence type="ECO:0000256" key="3">
    <source>
        <dbReference type="ARBA" id="ARBA00022833"/>
    </source>
</evidence>
<evidence type="ECO:0000313" key="12">
    <source>
        <dbReference type="Proteomes" id="UP000069940"/>
    </source>
</evidence>
<keyword evidence="7 8" id="KW-1015">Disulfide bond</keyword>
<feature type="compositionally biased region" description="Low complexity" evidence="9">
    <location>
        <begin position="103"/>
        <end position="112"/>
    </location>
</feature>
<evidence type="ECO:0000256" key="6">
    <source>
        <dbReference type="ARBA" id="ARBA00023128"/>
    </source>
</evidence>
<dbReference type="InterPro" id="IPR050673">
    <property type="entry name" value="Mito_inner_translocase_sub"/>
</dbReference>
<evidence type="ECO:0000259" key="10">
    <source>
        <dbReference type="Pfam" id="PF02953"/>
    </source>
</evidence>
<dbReference type="GeneID" id="109415737"/>
<keyword evidence="6 8" id="KW-0496">Mitochondrion</keyword>
<comment type="subcellular location">
    <subcellularLocation>
        <location evidence="8">Mitochondrion inner membrane</location>
        <topology evidence="8">Peripheral membrane protein</topology>
        <orientation evidence="8">Intermembrane side</orientation>
    </subcellularLocation>
</comment>
<keyword evidence="4 8" id="KW-0653">Protein transport</keyword>
<evidence type="ECO:0000256" key="8">
    <source>
        <dbReference type="RuleBase" id="RU367043"/>
    </source>
</evidence>
<keyword evidence="5 8" id="KW-0811">Translocation</keyword>
<protein>
    <recommendedName>
        <fullName evidence="8">Mitochondrial import inner membrane translocase subunit</fullName>
    </recommendedName>
</protein>
<feature type="region of interest" description="Disordered" evidence="9">
    <location>
        <begin position="103"/>
        <end position="130"/>
    </location>
</feature>
<dbReference type="InterPro" id="IPR004217">
    <property type="entry name" value="Tim10-like"/>
</dbReference>
<keyword evidence="8" id="KW-0143">Chaperone</keyword>
<keyword evidence="1 8" id="KW-0813">Transport</keyword>
<comment type="subunit">
    <text evidence="8">Heterohexamer.</text>
</comment>
<comment type="function">
    <text evidence="8">Mitochondrial intermembrane chaperone that participates in the import and insertion of some multi-pass transmembrane proteins into the mitochondrial inner membrane. Also required for the transfer of beta-barrel precursors from the TOM complex to the sorting and assembly machinery (SAM complex) of the outer membrane. Acts as a chaperone-like protein that protects the hydrophobic precursors from aggregation and guide them through the mitochondrial intermembrane space.</text>
</comment>
<dbReference type="RefSeq" id="XP_019545210.2">
    <property type="nucleotide sequence ID" value="XM_019689665.3"/>
</dbReference>
<comment type="domain">
    <text evidence="8">The twin CX3C motif contains 4 conserved Cys residues that form 2 disulfide bonds in the mitochondrial intermembrane space.</text>
</comment>
<reference evidence="12" key="1">
    <citation type="journal article" date="2015" name="Proc. Natl. Acad. Sci. U.S.A.">
        <title>Genome sequence of the Asian Tiger mosquito, Aedes albopictus, reveals insights into its biology, genetics, and evolution.</title>
        <authorList>
            <person name="Chen X.G."/>
            <person name="Jiang X."/>
            <person name="Gu J."/>
            <person name="Xu M."/>
            <person name="Wu Y."/>
            <person name="Deng Y."/>
            <person name="Zhang C."/>
            <person name="Bonizzoni M."/>
            <person name="Dermauw W."/>
            <person name="Vontas J."/>
            <person name="Armbruster P."/>
            <person name="Huang X."/>
            <person name="Yang Y."/>
            <person name="Zhang H."/>
            <person name="He W."/>
            <person name="Peng H."/>
            <person name="Liu Y."/>
            <person name="Wu K."/>
            <person name="Chen J."/>
            <person name="Lirakis M."/>
            <person name="Topalis P."/>
            <person name="Van Leeuwen T."/>
            <person name="Hall A.B."/>
            <person name="Jiang X."/>
            <person name="Thorpe C."/>
            <person name="Mueller R.L."/>
            <person name="Sun C."/>
            <person name="Waterhouse R.M."/>
            <person name="Yan G."/>
            <person name="Tu Z.J."/>
            <person name="Fang X."/>
            <person name="James A.A."/>
        </authorList>
    </citation>
    <scope>NUCLEOTIDE SEQUENCE [LARGE SCALE GENOMIC DNA]</scope>
    <source>
        <strain evidence="12">Foshan</strain>
    </source>
</reference>
<organism evidence="11 12">
    <name type="scientific">Aedes albopictus</name>
    <name type="common">Asian tiger mosquito</name>
    <name type="synonym">Stegomyia albopicta</name>
    <dbReference type="NCBI Taxonomy" id="7160"/>
    <lineage>
        <taxon>Eukaryota</taxon>
        <taxon>Metazoa</taxon>
        <taxon>Ecdysozoa</taxon>
        <taxon>Arthropoda</taxon>
        <taxon>Hexapoda</taxon>
        <taxon>Insecta</taxon>
        <taxon>Pterygota</taxon>
        <taxon>Neoptera</taxon>
        <taxon>Endopterygota</taxon>
        <taxon>Diptera</taxon>
        <taxon>Nematocera</taxon>
        <taxon>Culicoidea</taxon>
        <taxon>Culicidae</taxon>
        <taxon>Culicinae</taxon>
        <taxon>Aedini</taxon>
        <taxon>Aedes</taxon>
        <taxon>Stegomyia</taxon>
    </lineage>
</organism>
<evidence type="ECO:0000256" key="1">
    <source>
        <dbReference type="ARBA" id="ARBA00022448"/>
    </source>
</evidence>
<evidence type="ECO:0000256" key="7">
    <source>
        <dbReference type="ARBA" id="ARBA00023157"/>
    </source>
</evidence>
<comment type="similarity">
    <text evidence="8">Belongs to the small Tim family.</text>
</comment>
<keyword evidence="8" id="KW-0999">Mitochondrion inner membrane</keyword>
<name>A0ABM1XSF1_AEDAL</name>
<dbReference type="Pfam" id="PF02953">
    <property type="entry name" value="zf-Tim10_DDP"/>
    <property type="match status" value="1"/>
</dbReference>
<evidence type="ECO:0000256" key="5">
    <source>
        <dbReference type="ARBA" id="ARBA00023010"/>
    </source>
</evidence>
<keyword evidence="12" id="KW-1185">Reference proteome</keyword>
<feature type="domain" description="Tim10-like" evidence="10">
    <location>
        <begin position="6"/>
        <end position="61"/>
    </location>
</feature>
<proteinExistence type="inferred from homology"/>
<accession>A0ABM1XSF1</accession>
<evidence type="ECO:0000313" key="11">
    <source>
        <dbReference type="EnsemblMetazoa" id="AALFPA23_002411.P2227"/>
    </source>
</evidence>